<sequence length="62" mass="7083">MSLKPKTNSGYDRISSKLLKYLIPSISFPISIVINKSVQTGIRPRNMKIAKMISIYKEKNKL</sequence>
<evidence type="ECO:0000313" key="2">
    <source>
        <dbReference type="Proteomes" id="UP001208570"/>
    </source>
</evidence>
<proteinExistence type="predicted"/>
<comment type="caution">
    <text evidence="1">The sequence shown here is derived from an EMBL/GenBank/DDBJ whole genome shotgun (WGS) entry which is preliminary data.</text>
</comment>
<keyword evidence="2" id="KW-1185">Reference proteome</keyword>
<reference evidence="1" key="1">
    <citation type="journal article" date="2023" name="Mol. Biol. Evol.">
        <title>Third-Generation Sequencing Reveals the Adaptive Role of the Epigenome in Three Deep-Sea Polychaetes.</title>
        <authorList>
            <person name="Perez M."/>
            <person name="Aroh O."/>
            <person name="Sun Y."/>
            <person name="Lan Y."/>
            <person name="Juniper S.K."/>
            <person name="Young C.R."/>
            <person name="Angers B."/>
            <person name="Qian P.Y."/>
        </authorList>
    </citation>
    <scope>NUCLEOTIDE SEQUENCE</scope>
    <source>
        <strain evidence="1">P08H-3</strain>
    </source>
</reference>
<protein>
    <submittedName>
        <fullName evidence="1">Uncharacterized protein</fullName>
    </submittedName>
</protein>
<organism evidence="1 2">
    <name type="scientific">Paralvinella palmiformis</name>
    <dbReference type="NCBI Taxonomy" id="53620"/>
    <lineage>
        <taxon>Eukaryota</taxon>
        <taxon>Metazoa</taxon>
        <taxon>Spiralia</taxon>
        <taxon>Lophotrochozoa</taxon>
        <taxon>Annelida</taxon>
        <taxon>Polychaeta</taxon>
        <taxon>Sedentaria</taxon>
        <taxon>Canalipalpata</taxon>
        <taxon>Terebellida</taxon>
        <taxon>Terebelliformia</taxon>
        <taxon>Alvinellidae</taxon>
        <taxon>Paralvinella</taxon>
    </lineage>
</organism>
<dbReference type="AlphaFoldDB" id="A0AAD9JAA1"/>
<evidence type="ECO:0000313" key="1">
    <source>
        <dbReference type="EMBL" id="KAK2149087.1"/>
    </source>
</evidence>
<dbReference type="EMBL" id="JAODUP010000468">
    <property type="protein sequence ID" value="KAK2149087.1"/>
    <property type="molecule type" value="Genomic_DNA"/>
</dbReference>
<name>A0AAD9JAA1_9ANNE</name>
<accession>A0AAD9JAA1</accession>
<dbReference type="Proteomes" id="UP001208570">
    <property type="component" value="Unassembled WGS sequence"/>
</dbReference>
<gene>
    <name evidence="1" type="ORF">LSH36_468g02015</name>
</gene>